<feature type="region of interest" description="Disordered" evidence="5">
    <location>
        <begin position="1"/>
        <end position="54"/>
    </location>
</feature>
<feature type="transmembrane region" description="Helical" evidence="6">
    <location>
        <begin position="747"/>
        <end position="772"/>
    </location>
</feature>
<feature type="domain" description="Ion transport" evidence="7">
    <location>
        <begin position="558"/>
        <end position="779"/>
    </location>
</feature>
<feature type="transmembrane region" description="Helical" evidence="6">
    <location>
        <begin position="557"/>
        <end position="578"/>
    </location>
</feature>
<dbReference type="AlphaFoldDB" id="A0ABD2ILS1"/>
<dbReference type="FunFam" id="1.20.120.350:FF:000030">
    <property type="entry name" value="sodium leak channel non-selective protein"/>
    <property type="match status" value="1"/>
</dbReference>
<evidence type="ECO:0000256" key="5">
    <source>
        <dbReference type="SAM" id="MobiDB-lite"/>
    </source>
</evidence>
<dbReference type="Proteomes" id="UP001620626">
    <property type="component" value="Unassembled WGS sequence"/>
</dbReference>
<dbReference type="Gene3D" id="1.10.287.70">
    <property type="match status" value="2"/>
</dbReference>
<organism evidence="8 9">
    <name type="scientific">Heterodera trifolii</name>
    <dbReference type="NCBI Taxonomy" id="157864"/>
    <lineage>
        <taxon>Eukaryota</taxon>
        <taxon>Metazoa</taxon>
        <taxon>Ecdysozoa</taxon>
        <taxon>Nematoda</taxon>
        <taxon>Chromadorea</taxon>
        <taxon>Rhabditida</taxon>
        <taxon>Tylenchina</taxon>
        <taxon>Tylenchomorpha</taxon>
        <taxon>Tylenchoidea</taxon>
        <taxon>Heteroderidae</taxon>
        <taxon>Heteroderinae</taxon>
        <taxon>Heterodera</taxon>
    </lineage>
</organism>
<evidence type="ECO:0000259" key="7">
    <source>
        <dbReference type="Pfam" id="PF00520"/>
    </source>
</evidence>
<evidence type="ECO:0000313" key="9">
    <source>
        <dbReference type="Proteomes" id="UP001620626"/>
    </source>
</evidence>
<feature type="transmembrane region" description="Helical" evidence="6">
    <location>
        <begin position="470"/>
        <end position="493"/>
    </location>
</feature>
<feature type="transmembrane region" description="Helical" evidence="6">
    <location>
        <begin position="314"/>
        <end position="334"/>
    </location>
</feature>
<dbReference type="Pfam" id="PF00520">
    <property type="entry name" value="Ion_trans"/>
    <property type="match status" value="2"/>
</dbReference>
<evidence type="ECO:0000313" key="8">
    <source>
        <dbReference type="EMBL" id="KAL3080226.1"/>
    </source>
</evidence>
<evidence type="ECO:0000256" key="6">
    <source>
        <dbReference type="SAM" id="Phobius"/>
    </source>
</evidence>
<dbReference type="PANTHER" id="PTHR46141:SF2">
    <property type="entry name" value="ION TRANSPORT DOMAIN-CONTAINING PROTEIN"/>
    <property type="match status" value="1"/>
</dbReference>
<keyword evidence="2 6" id="KW-0812">Transmembrane</keyword>
<feature type="compositionally biased region" description="Low complexity" evidence="5">
    <location>
        <begin position="14"/>
        <end position="38"/>
    </location>
</feature>
<dbReference type="SUPFAM" id="SSF81324">
    <property type="entry name" value="Voltage-gated potassium channels"/>
    <property type="match status" value="2"/>
</dbReference>
<dbReference type="PANTHER" id="PTHR46141">
    <property type="entry name" value="SODIUM LEAK CHANNEL NON-SELECTIVE PROTEIN"/>
    <property type="match status" value="1"/>
</dbReference>
<feature type="domain" description="Ion transport" evidence="7">
    <location>
        <begin position="210"/>
        <end position="502"/>
    </location>
</feature>
<feature type="compositionally biased region" description="Low complexity" evidence="5">
    <location>
        <begin position="976"/>
        <end position="985"/>
    </location>
</feature>
<feature type="region of interest" description="Disordered" evidence="5">
    <location>
        <begin position="100"/>
        <end position="145"/>
    </location>
</feature>
<protein>
    <recommendedName>
        <fullName evidence="7">Ion transport domain-containing protein</fullName>
    </recommendedName>
</protein>
<gene>
    <name evidence="8" type="ORF">niasHT_035746</name>
</gene>
<keyword evidence="9" id="KW-1185">Reference proteome</keyword>
<proteinExistence type="predicted"/>
<comment type="subcellular location">
    <subcellularLocation>
        <location evidence="1">Membrane</location>
        <topology evidence="1">Multi-pass membrane protein</topology>
    </subcellularLocation>
</comment>
<comment type="caution">
    <text evidence="8">The sequence shown here is derived from an EMBL/GenBank/DDBJ whole genome shotgun (WGS) entry which is preliminary data.</text>
</comment>
<evidence type="ECO:0000256" key="3">
    <source>
        <dbReference type="ARBA" id="ARBA00022989"/>
    </source>
</evidence>
<feature type="compositionally biased region" description="Basic and acidic residues" evidence="5">
    <location>
        <begin position="1"/>
        <end position="10"/>
    </location>
</feature>
<sequence length="1006" mass="114536">MGRRSLEHQKNQHHPSSTTTSTPFAAAPPSHSSPHSSTNYHMLAPAQHGGPGGRKMSLIVLQQQQRKKSLCVVPRGAGGGDYTTSIAKAAVLSSPMFQQTKQQQQQAGASGANVTAQQQQQQLRPSHTVSSRGEDSGRRRSGFGLNTISVVGGGAISAGPGPSATMPNIKRDSMAMQIADLLATTSLGSTKKLPKATILDRPLADRVLKMVCLLSLISVCMHTPRTLQLIPHLTWVLLVLDANVVAIFTWEVVLKANNMGYFRHQNAYFRDRWCQFDFFLLLFHWISLLLHIYQLFVHSELFVQFGLVYYDWLGVIRCVRPLVIIRLIRLMLTFQVPRQRIQQLLKRSSTQVQNVTVFFLFFMALYAIMGIQLFGRMDYHCVMPGTDPKNVTINDLAIPDTMCSKEGQGGYECPDNMECMKLVLSAKSEGFYGMFDHFGASVFTVYLAASEEGWVYVMYDCLDSLPSHLAFFYFVTLIFFLAWLVKNVFIAVITETFAEIRVQFSESWKKEEMTTIEDDFSQKIESTDDGWRLIRLDTEDKLNPRIKQFQTILRSTGFQCAIISLVLANAAINASFVYRHDETDAKRRNLYYLIECVFTVLFDVECLVKLFCYGRQFFKRNIFKFELILSIGGTFNIQRHLYNQNYFTYFQVFRLFRLIKASPMLEDFVYKIFSPGKKLGGLVLFTVTFVIFASAVSLQLFCSVPNLSHFQTFPQSFMAMFQIITQEGWTEFVVEVLRMIDDRMVPFVAIFFVAYHLFVTLIVLSLFVAVILDNLEMDEELKKVKQLKAKEAISSMRTILPWRLRIFEKFPTRPQMVQLKRVDNEFATPKVRDSFTNQFVWKQNTDEHRLPPISTAFADKLLTRLDEVGHRRILSKFVNVNKHRFSAQQQQLQHQRTNCIYQRHIGQCAMRSLLNSMVKNSSKNSAVATLMGSLHHQPTGAKSRRQKPMSFFEHILTENGDINRAEGPPPAGGTGQQQKTTAATTDSNRWHNTTPAEATVDGIAGR</sequence>
<reference evidence="8 9" key="1">
    <citation type="submission" date="2024-10" db="EMBL/GenBank/DDBJ databases">
        <authorList>
            <person name="Kim D."/>
        </authorList>
    </citation>
    <scope>NUCLEOTIDE SEQUENCE [LARGE SCALE GENOMIC DNA]</scope>
    <source>
        <strain evidence="8">BH-2024</strain>
    </source>
</reference>
<feature type="region of interest" description="Disordered" evidence="5">
    <location>
        <begin position="960"/>
        <end position="1006"/>
    </location>
</feature>
<keyword evidence="3 6" id="KW-1133">Transmembrane helix</keyword>
<feature type="transmembrane region" description="Helical" evidence="6">
    <location>
        <begin position="274"/>
        <end position="294"/>
    </location>
</feature>
<dbReference type="GO" id="GO:0016020">
    <property type="term" value="C:membrane"/>
    <property type="evidence" value="ECO:0007669"/>
    <property type="project" value="UniProtKB-SubCell"/>
</dbReference>
<evidence type="ECO:0000256" key="4">
    <source>
        <dbReference type="ARBA" id="ARBA00023136"/>
    </source>
</evidence>
<keyword evidence="4 6" id="KW-0472">Membrane</keyword>
<dbReference type="InterPro" id="IPR005821">
    <property type="entry name" value="Ion_trans_dom"/>
</dbReference>
<dbReference type="EMBL" id="JBICBT010001170">
    <property type="protein sequence ID" value="KAL3080226.1"/>
    <property type="molecule type" value="Genomic_DNA"/>
</dbReference>
<dbReference type="InterPro" id="IPR028823">
    <property type="entry name" value="NALCN"/>
</dbReference>
<name>A0ABD2ILS1_9BILA</name>
<evidence type="ECO:0000256" key="1">
    <source>
        <dbReference type="ARBA" id="ARBA00004141"/>
    </source>
</evidence>
<feature type="transmembrane region" description="Helical" evidence="6">
    <location>
        <begin position="233"/>
        <end position="253"/>
    </location>
</feature>
<feature type="transmembrane region" description="Helical" evidence="6">
    <location>
        <begin position="590"/>
        <end position="612"/>
    </location>
</feature>
<dbReference type="InterPro" id="IPR027359">
    <property type="entry name" value="Volt_channel_dom_sf"/>
</dbReference>
<feature type="transmembrane region" description="Helical" evidence="6">
    <location>
        <begin position="355"/>
        <end position="375"/>
    </location>
</feature>
<feature type="compositionally biased region" description="Polar residues" evidence="5">
    <location>
        <begin position="986"/>
        <end position="996"/>
    </location>
</feature>
<accession>A0ABD2ILS1</accession>
<dbReference type="Gene3D" id="1.20.120.350">
    <property type="entry name" value="Voltage-gated potassium channels. Chain C"/>
    <property type="match status" value="2"/>
</dbReference>
<feature type="transmembrane region" description="Helical" evidence="6">
    <location>
        <begin position="679"/>
        <end position="701"/>
    </location>
</feature>
<evidence type="ECO:0000256" key="2">
    <source>
        <dbReference type="ARBA" id="ARBA00022692"/>
    </source>
</evidence>